<evidence type="ECO:0000256" key="1">
    <source>
        <dbReference type="SAM" id="MobiDB-lite"/>
    </source>
</evidence>
<dbReference type="Proteomes" id="UP000281553">
    <property type="component" value="Unassembled WGS sequence"/>
</dbReference>
<dbReference type="AlphaFoldDB" id="A0A3P7N7U7"/>
<keyword evidence="3" id="KW-1185">Reference proteome</keyword>
<accession>A0A3P7N7U7</accession>
<proteinExistence type="predicted"/>
<feature type="compositionally biased region" description="Basic and acidic residues" evidence="1">
    <location>
        <begin position="186"/>
        <end position="197"/>
    </location>
</feature>
<gene>
    <name evidence="2" type="ORF">DILT_LOCUS16108</name>
</gene>
<name>A0A3P7N7U7_DIBLA</name>
<sequence length="314" mass="34734">MEAGSATLLQQILDDTSFLLRSETKRYGAKCVAHMLPRCAGGLTCLPDFCPDPEMFARQKTASTPLMAPILLRMLLTTLLFMDFLACQKVELAPSDRPQESTQSDSSQKSSNSTSANTTEPPITELDQLFQRAGELPLFTLTFLDLLLTHSAHALNKTVNMFKLAASRLLQLPPPGTHSATSVNRARREDTKSEAKRQKNAKATLKNIQENDEVVDSQNELEVSLDECGDRPEVPENEGAADVEEEENEPTYRGRASSDSETAPSVDDRRRRRLRPLTHNPGPGVVEVDDFSDFLQDSSDTEFSDNDGDEDDSD</sequence>
<evidence type="ECO:0000313" key="2">
    <source>
        <dbReference type="EMBL" id="VDN32933.1"/>
    </source>
</evidence>
<feature type="region of interest" description="Disordered" evidence="1">
    <location>
        <begin position="95"/>
        <end position="122"/>
    </location>
</feature>
<organism evidence="2 3">
    <name type="scientific">Dibothriocephalus latus</name>
    <name type="common">Fish tapeworm</name>
    <name type="synonym">Diphyllobothrium latum</name>
    <dbReference type="NCBI Taxonomy" id="60516"/>
    <lineage>
        <taxon>Eukaryota</taxon>
        <taxon>Metazoa</taxon>
        <taxon>Spiralia</taxon>
        <taxon>Lophotrochozoa</taxon>
        <taxon>Platyhelminthes</taxon>
        <taxon>Cestoda</taxon>
        <taxon>Eucestoda</taxon>
        <taxon>Diphyllobothriidea</taxon>
        <taxon>Diphyllobothriidae</taxon>
        <taxon>Dibothriocephalus</taxon>
    </lineage>
</organism>
<dbReference type="OrthoDB" id="5920073at2759"/>
<feature type="compositionally biased region" description="Low complexity" evidence="1">
    <location>
        <begin position="101"/>
        <end position="119"/>
    </location>
</feature>
<feature type="compositionally biased region" description="Acidic residues" evidence="1">
    <location>
        <begin position="299"/>
        <end position="314"/>
    </location>
</feature>
<dbReference type="EMBL" id="UYRU01082942">
    <property type="protein sequence ID" value="VDN32933.1"/>
    <property type="molecule type" value="Genomic_DNA"/>
</dbReference>
<reference evidence="2 3" key="1">
    <citation type="submission" date="2018-11" db="EMBL/GenBank/DDBJ databases">
        <authorList>
            <consortium name="Pathogen Informatics"/>
        </authorList>
    </citation>
    <scope>NUCLEOTIDE SEQUENCE [LARGE SCALE GENOMIC DNA]</scope>
</reference>
<feature type="region of interest" description="Disordered" evidence="1">
    <location>
        <begin position="171"/>
        <end position="314"/>
    </location>
</feature>
<protein>
    <submittedName>
        <fullName evidence="2">Uncharacterized protein</fullName>
    </submittedName>
</protein>
<feature type="compositionally biased region" description="Acidic residues" evidence="1">
    <location>
        <begin position="235"/>
        <end position="249"/>
    </location>
</feature>
<evidence type="ECO:0000313" key="3">
    <source>
        <dbReference type="Proteomes" id="UP000281553"/>
    </source>
</evidence>